<comment type="caution">
    <text evidence="1">The sequence shown here is derived from an EMBL/GenBank/DDBJ whole genome shotgun (WGS) entry which is preliminary data.</text>
</comment>
<protein>
    <submittedName>
        <fullName evidence="1">Uncharacterized protein</fullName>
    </submittedName>
</protein>
<evidence type="ECO:0000313" key="1">
    <source>
        <dbReference type="EMBL" id="KAK1859445.1"/>
    </source>
</evidence>
<dbReference type="Proteomes" id="UP000798662">
    <property type="component" value="Chromosome 1"/>
</dbReference>
<proteinExistence type="predicted"/>
<accession>A0ACC3BNY1</accession>
<keyword evidence="2" id="KW-1185">Reference proteome</keyword>
<sequence>MATPTARSPQALALSATLTGHTGAVWCVAWSPEGGLLASAGADASVRLWAPPPGVLDGGRGLANGGVGRGKGPQDGPEVEAAGGGDGAEGSAAGWTCLSTVGGDVFPRTVRSVAWNPDGRTLAAACFDATVTILELLPGPPPSLVVAAVLEGHESEVKSVAWSSGGALLATASRDKSIWIWEVGGTSPDDVECVAVLTAHTADVKALAWHPAAELLASASYDDTVRVWAEDEDDWYATGVLSAHTSTVWGVAWESGGRPAPRLATVSDDRTVVVYRRVPPPVAGGEDRWVVVWRLGAEDSRRSGVDSVGVHRRPIYAVDWGRGGWIATACGDDCVRVFGPTRGVPPLPIVSDGWASDPDADIPPPLPPGPDACAAPTASDGPPAEEHSSTPVGGGGPPPVDGGNASATDPATDVDAASAVDADAFVLVGVAAPAHAGDVNSVAWHPVEGRVLASAGDDGAVRVWRLPGGG</sequence>
<dbReference type="EMBL" id="CM020618">
    <property type="protein sequence ID" value="KAK1859445.1"/>
    <property type="molecule type" value="Genomic_DNA"/>
</dbReference>
<organism evidence="1 2">
    <name type="scientific">Pyropia yezoensis</name>
    <name type="common">Susabi-nori</name>
    <name type="synonym">Porphyra yezoensis</name>
    <dbReference type="NCBI Taxonomy" id="2788"/>
    <lineage>
        <taxon>Eukaryota</taxon>
        <taxon>Rhodophyta</taxon>
        <taxon>Bangiophyceae</taxon>
        <taxon>Bangiales</taxon>
        <taxon>Bangiaceae</taxon>
        <taxon>Pyropia</taxon>
    </lineage>
</organism>
<evidence type="ECO:0000313" key="2">
    <source>
        <dbReference type="Proteomes" id="UP000798662"/>
    </source>
</evidence>
<gene>
    <name evidence="1" type="ORF">I4F81_002041</name>
</gene>
<name>A0ACC3BNY1_PYRYE</name>
<reference evidence="1" key="1">
    <citation type="submission" date="2019-11" db="EMBL/GenBank/DDBJ databases">
        <title>Nori genome reveals adaptations in red seaweeds to the harsh intertidal environment.</title>
        <authorList>
            <person name="Wang D."/>
            <person name="Mao Y."/>
        </authorList>
    </citation>
    <scope>NUCLEOTIDE SEQUENCE</scope>
    <source>
        <tissue evidence="1">Gametophyte</tissue>
    </source>
</reference>